<feature type="transmembrane region" description="Helical" evidence="7">
    <location>
        <begin position="254"/>
        <end position="274"/>
    </location>
</feature>
<dbReference type="STRING" id="383372.Rcas_1894"/>
<reference evidence="8 9" key="1">
    <citation type="submission" date="2007-08" db="EMBL/GenBank/DDBJ databases">
        <title>Complete sequence of Roseiflexus castenholzii DSM 13941.</title>
        <authorList>
            <consortium name="US DOE Joint Genome Institute"/>
            <person name="Copeland A."/>
            <person name="Lucas S."/>
            <person name="Lapidus A."/>
            <person name="Barry K."/>
            <person name="Glavina del Rio T."/>
            <person name="Dalin E."/>
            <person name="Tice H."/>
            <person name="Pitluck S."/>
            <person name="Thompson L.S."/>
            <person name="Brettin T."/>
            <person name="Bruce D."/>
            <person name="Detter J.C."/>
            <person name="Han C."/>
            <person name="Tapia R."/>
            <person name="Schmutz J."/>
            <person name="Larimer F."/>
            <person name="Land M."/>
            <person name="Hauser L."/>
            <person name="Kyrpides N."/>
            <person name="Mikhailova N."/>
            <person name="Bryant D.A."/>
            <person name="Hanada S."/>
            <person name="Tsukatani Y."/>
            <person name="Richardson P."/>
        </authorList>
    </citation>
    <scope>NUCLEOTIDE SEQUENCE [LARGE SCALE GENOMIC DNA]</scope>
    <source>
        <strain evidence="9">DSM 13941 / HLO8</strain>
    </source>
</reference>
<dbReference type="HOGENOM" id="CLU_031365_1_1_0"/>
<feature type="transmembrane region" description="Helical" evidence="7">
    <location>
        <begin position="131"/>
        <end position="150"/>
    </location>
</feature>
<dbReference type="eggNOG" id="COG4177">
    <property type="taxonomic scope" value="Bacteria"/>
</dbReference>
<feature type="compositionally biased region" description="Basic and acidic residues" evidence="6">
    <location>
        <begin position="423"/>
        <end position="433"/>
    </location>
</feature>
<name>A7NKG4_ROSCS</name>
<evidence type="ECO:0000256" key="4">
    <source>
        <dbReference type="ARBA" id="ARBA00022989"/>
    </source>
</evidence>
<dbReference type="RefSeq" id="WP_012120409.1">
    <property type="nucleotide sequence ID" value="NC_009767.1"/>
</dbReference>
<keyword evidence="5 7" id="KW-0472">Membrane</keyword>
<evidence type="ECO:0000256" key="1">
    <source>
        <dbReference type="ARBA" id="ARBA00004651"/>
    </source>
</evidence>
<dbReference type="EMBL" id="CP000804">
    <property type="protein sequence ID" value="ABU57984.1"/>
    <property type="molecule type" value="Genomic_DNA"/>
</dbReference>
<feature type="transmembrane region" description="Helical" evidence="7">
    <location>
        <begin position="80"/>
        <end position="100"/>
    </location>
</feature>
<evidence type="ECO:0000256" key="7">
    <source>
        <dbReference type="SAM" id="Phobius"/>
    </source>
</evidence>
<dbReference type="Proteomes" id="UP000000263">
    <property type="component" value="Chromosome"/>
</dbReference>
<feature type="transmembrane region" description="Helical" evidence="7">
    <location>
        <begin position="305"/>
        <end position="328"/>
    </location>
</feature>
<dbReference type="InterPro" id="IPR001851">
    <property type="entry name" value="ABC_transp_permease"/>
</dbReference>
<evidence type="ECO:0000313" key="9">
    <source>
        <dbReference type="Proteomes" id="UP000000263"/>
    </source>
</evidence>
<feature type="transmembrane region" description="Helical" evidence="7">
    <location>
        <begin position="106"/>
        <end position="126"/>
    </location>
</feature>
<feature type="region of interest" description="Disordered" evidence="6">
    <location>
        <begin position="423"/>
        <end position="454"/>
    </location>
</feature>
<dbReference type="KEGG" id="rca:Rcas_1894"/>
<evidence type="ECO:0000256" key="3">
    <source>
        <dbReference type="ARBA" id="ARBA00022692"/>
    </source>
</evidence>
<dbReference type="GO" id="GO:0005886">
    <property type="term" value="C:plasma membrane"/>
    <property type="evidence" value="ECO:0007669"/>
    <property type="project" value="UniProtKB-SubCell"/>
</dbReference>
<gene>
    <name evidence="8" type="ordered locus">Rcas_1894</name>
</gene>
<evidence type="ECO:0000256" key="6">
    <source>
        <dbReference type="SAM" id="MobiDB-lite"/>
    </source>
</evidence>
<dbReference type="InterPro" id="IPR043428">
    <property type="entry name" value="LivM-like"/>
</dbReference>
<keyword evidence="4 7" id="KW-1133">Transmembrane helix</keyword>
<accession>A7NKG4</accession>
<feature type="transmembrane region" description="Helical" evidence="7">
    <location>
        <begin position="51"/>
        <end position="68"/>
    </location>
</feature>
<keyword evidence="2" id="KW-1003">Cell membrane</keyword>
<evidence type="ECO:0000313" key="8">
    <source>
        <dbReference type="EMBL" id="ABU57984.1"/>
    </source>
</evidence>
<feature type="transmembrane region" description="Helical" evidence="7">
    <location>
        <begin position="27"/>
        <end position="45"/>
    </location>
</feature>
<sequence>MTADNRQVGQSASLWAQLRAVAGRGPAPYALILAYAAVVSALLLLNPTTGLGTDMVVVLFLLLMFIIYRAPTMLAFKLTLGTILLAVVMPVFGVLNPFYIDVVTKAGMFAALALGLNVVVGFAGLLDLGYVAFFAVGAYLWGIFSTPQISNIVPGMEPLHGSWFWLFLAIGLAVGAFFGVLLGLPVLRLRGDYLAIVTLGLGEVIRVLATNLDRPINITNGAQGIKDVGRPPLFVEPVFQALGMTISRVQEYQLYFYFLVLLVLALTVFVVHRLNDSRIGRAWTAIREDETAAIAMGIPLVRMKLLAFAVGASFAGTMGVIFSALQTFINPPTFDLLRSIGILSMVILGGMGSIPGTMLGAVIVTLLDLQLLPRIAGELAALQRRGVPIPSWFDPAQYQRLLFGLLLVIMMIFRPEGLLPEDRRRQELHHDEPEPAPESKTSSAVPESAQSVEG</sequence>
<evidence type="ECO:0000256" key="2">
    <source>
        <dbReference type="ARBA" id="ARBA00022475"/>
    </source>
</evidence>
<keyword evidence="3 7" id="KW-0812">Transmembrane</keyword>
<feature type="compositionally biased region" description="Polar residues" evidence="6">
    <location>
        <begin position="439"/>
        <end position="454"/>
    </location>
</feature>
<dbReference type="AlphaFoldDB" id="A7NKG4"/>
<organism evidence="8 9">
    <name type="scientific">Roseiflexus castenholzii (strain DSM 13941 / HLO8)</name>
    <dbReference type="NCBI Taxonomy" id="383372"/>
    <lineage>
        <taxon>Bacteria</taxon>
        <taxon>Bacillati</taxon>
        <taxon>Chloroflexota</taxon>
        <taxon>Chloroflexia</taxon>
        <taxon>Chloroflexales</taxon>
        <taxon>Roseiflexineae</taxon>
        <taxon>Roseiflexaceae</taxon>
        <taxon>Roseiflexus</taxon>
    </lineage>
</organism>
<dbReference type="Pfam" id="PF02653">
    <property type="entry name" value="BPD_transp_2"/>
    <property type="match status" value="1"/>
</dbReference>
<keyword evidence="9" id="KW-1185">Reference proteome</keyword>
<proteinExistence type="predicted"/>
<dbReference type="CDD" id="cd06581">
    <property type="entry name" value="TM_PBP1_LivM_like"/>
    <property type="match status" value="1"/>
</dbReference>
<comment type="subcellular location">
    <subcellularLocation>
        <location evidence="1">Cell membrane</location>
        <topology evidence="1">Multi-pass membrane protein</topology>
    </subcellularLocation>
</comment>
<dbReference type="OrthoDB" id="9789927at2"/>
<evidence type="ECO:0000256" key="5">
    <source>
        <dbReference type="ARBA" id="ARBA00023136"/>
    </source>
</evidence>
<protein>
    <submittedName>
        <fullName evidence="8">Inner-membrane translocator</fullName>
    </submittedName>
</protein>
<dbReference type="PANTHER" id="PTHR30482">
    <property type="entry name" value="HIGH-AFFINITY BRANCHED-CHAIN AMINO ACID TRANSPORT SYSTEM PERMEASE"/>
    <property type="match status" value="1"/>
</dbReference>
<dbReference type="GO" id="GO:0015658">
    <property type="term" value="F:branched-chain amino acid transmembrane transporter activity"/>
    <property type="evidence" value="ECO:0007669"/>
    <property type="project" value="InterPro"/>
</dbReference>
<feature type="transmembrane region" description="Helical" evidence="7">
    <location>
        <begin position="340"/>
        <end position="367"/>
    </location>
</feature>
<feature type="transmembrane region" description="Helical" evidence="7">
    <location>
        <begin position="162"/>
        <end position="184"/>
    </location>
</feature>
<dbReference type="PANTHER" id="PTHR30482:SF10">
    <property type="entry name" value="HIGH-AFFINITY BRANCHED-CHAIN AMINO ACID TRANSPORT PROTEIN BRAE"/>
    <property type="match status" value="1"/>
</dbReference>